<dbReference type="SUPFAM" id="SSF88946">
    <property type="entry name" value="Sigma2 domain of RNA polymerase sigma factors"/>
    <property type="match status" value="1"/>
</dbReference>
<dbReference type="PROSITE" id="PS50943">
    <property type="entry name" value="HTH_CROC1"/>
    <property type="match status" value="1"/>
</dbReference>
<dbReference type="Proteomes" id="UP000664545">
    <property type="component" value="Unassembled WGS sequence"/>
</dbReference>
<keyword evidence="5 7" id="KW-0238">DNA-binding</keyword>
<comment type="similarity">
    <text evidence="1 7">Belongs to the sigma-70 factor family.</text>
</comment>
<accession>A0A939D7Z8</accession>
<dbReference type="GO" id="GO:0006352">
    <property type="term" value="P:DNA-templated transcription initiation"/>
    <property type="evidence" value="ECO:0007669"/>
    <property type="project" value="InterPro"/>
</dbReference>
<keyword evidence="2" id="KW-0749">Sporulation</keyword>
<dbReference type="Gene3D" id="1.20.120.1810">
    <property type="match status" value="1"/>
</dbReference>
<dbReference type="InterPro" id="IPR007627">
    <property type="entry name" value="RNA_pol_sigma70_r2"/>
</dbReference>
<dbReference type="InterPro" id="IPR000943">
    <property type="entry name" value="RNA_pol_sigma70"/>
</dbReference>
<dbReference type="GO" id="GO:0016987">
    <property type="term" value="F:sigma factor activity"/>
    <property type="evidence" value="ECO:0007669"/>
    <property type="project" value="UniProtKB-KW"/>
</dbReference>
<dbReference type="PANTHER" id="PTHR30385">
    <property type="entry name" value="SIGMA FACTOR F FLAGELLAR"/>
    <property type="match status" value="1"/>
</dbReference>
<gene>
    <name evidence="9" type="ORF">JYB65_05245</name>
</gene>
<keyword evidence="4 7" id="KW-0731">Sigma factor</keyword>
<dbReference type="InterPro" id="IPR001387">
    <property type="entry name" value="Cro/C1-type_HTH"/>
</dbReference>
<dbReference type="AlphaFoldDB" id="A0A939D7Z8"/>
<name>A0A939D7Z8_CLOAM</name>
<dbReference type="RefSeq" id="WP_206581537.1">
    <property type="nucleotide sequence ID" value="NZ_JAFJZZ010000001.1"/>
</dbReference>
<dbReference type="InterPro" id="IPR013325">
    <property type="entry name" value="RNA_pol_sigma_r2"/>
</dbReference>
<dbReference type="PRINTS" id="PR00046">
    <property type="entry name" value="SIGMA70FCT"/>
</dbReference>
<dbReference type="NCBIfam" id="TIGR02937">
    <property type="entry name" value="sigma70-ECF"/>
    <property type="match status" value="1"/>
</dbReference>
<dbReference type="CDD" id="cd06171">
    <property type="entry name" value="Sigma70_r4"/>
    <property type="match status" value="1"/>
</dbReference>
<sequence length="247" mass="28178">MSYSYNINKEDTYALIERAKNGDEEARELLVSQNTGLVKSLALKYLGTGYELEDLVQIGYMGLLKSIERFDASYDVMFSTYAVPMILGEIKRYIRDDGRIKVSRQMKLEIKQMNQIRDDYYNQHGVYPKLSVISKEMGIPSEKVLELIEAADALYNVASIDDPESSKQYSTGSSGEGYHDEESNLVDAIYLKNIIGRLAEKERKIIILRYFRDMTQQQIADLLGISQVQVSRIEKRVLEGIRTAASE</sequence>
<reference evidence="9" key="1">
    <citation type="submission" date="2021-02" db="EMBL/GenBank/DDBJ databases">
        <title>Abyssanaerobacter marinus gen.nov., sp., nov, anaerobic bacterium isolated from the Onnuri vent field of Indian Ocean and suggestion of Mogibacteriaceae fam. nov., and proposal of reclassification of ambiguous this family's genus member.</title>
        <authorList>
            <person name="Kim Y.J."/>
            <person name="Yang J.-A."/>
        </authorList>
    </citation>
    <scope>NUCLEOTIDE SEQUENCE</scope>
    <source>
        <strain evidence="9">DSM 2634</strain>
    </source>
</reference>
<dbReference type="GO" id="GO:0030435">
    <property type="term" value="P:sporulation resulting in formation of a cellular spore"/>
    <property type="evidence" value="ECO:0007669"/>
    <property type="project" value="UniProtKB-KW"/>
</dbReference>
<feature type="domain" description="HTH cro/C1-type" evidence="8">
    <location>
        <begin position="205"/>
        <end position="235"/>
    </location>
</feature>
<evidence type="ECO:0000256" key="3">
    <source>
        <dbReference type="ARBA" id="ARBA00023015"/>
    </source>
</evidence>
<keyword evidence="3 7" id="KW-0805">Transcription regulation</keyword>
<proteinExistence type="inferred from homology"/>
<comment type="caution">
    <text evidence="9">The sequence shown here is derived from an EMBL/GenBank/DDBJ whole genome shotgun (WGS) entry which is preliminary data.</text>
</comment>
<organism evidence="9 10">
    <name type="scientific">Clostridium aminobutyricum</name>
    <dbReference type="NCBI Taxonomy" id="33953"/>
    <lineage>
        <taxon>Bacteria</taxon>
        <taxon>Bacillati</taxon>
        <taxon>Bacillota</taxon>
        <taxon>Clostridia</taxon>
        <taxon>Eubacteriales</taxon>
        <taxon>Clostridiaceae</taxon>
        <taxon>Clostridium</taxon>
    </lineage>
</organism>
<evidence type="ECO:0000256" key="1">
    <source>
        <dbReference type="ARBA" id="ARBA00007788"/>
    </source>
</evidence>
<dbReference type="PROSITE" id="PS00716">
    <property type="entry name" value="SIGMA70_2"/>
    <property type="match status" value="1"/>
</dbReference>
<evidence type="ECO:0000256" key="4">
    <source>
        <dbReference type="ARBA" id="ARBA00023082"/>
    </source>
</evidence>
<evidence type="ECO:0000256" key="2">
    <source>
        <dbReference type="ARBA" id="ARBA00022969"/>
    </source>
</evidence>
<dbReference type="Pfam" id="PF04545">
    <property type="entry name" value="Sigma70_r4"/>
    <property type="match status" value="1"/>
</dbReference>
<protein>
    <recommendedName>
        <fullName evidence="7">RNA polymerase sigma factor</fullName>
    </recommendedName>
</protein>
<comment type="function">
    <text evidence="7">Sigma factors are initiation factors that promote the attachment of RNA polymerase to specific initiation sites and are then released.</text>
</comment>
<dbReference type="SUPFAM" id="SSF88659">
    <property type="entry name" value="Sigma3 and sigma4 domains of RNA polymerase sigma factors"/>
    <property type="match status" value="2"/>
</dbReference>
<dbReference type="InterPro" id="IPR007630">
    <property type="entry name" value="RNA_pol_sigma70_r4"/>
</dbReference>
<dbReference type="Gene3D" id="1.20.140.160">
    <property type="match status" value="1"/>
</dbReference>
<dbReference type="PROSITE" id="PS00715">
    <property type="entry name" value="SIGMA70_1"/>
    <property type="match status" value="1"/>
</dbReference>
<keyword evidence="10" id="KW-1185">Reference proteome</keyword>
<keyword evidence="6 7" id="KW-0804">Transcription</keyword>
<evidence type="ECO:0000313" key="10">
    <source>
        <dbReference type="Proteomes" id="UP000664545"/>
    </source>
</evidence>
<evidence type="ECO:0000256" key="6">
    <source>
        <dbReference type="ARBA" id="ARBA00023163"/>
    </source>
</evidence>
<dbReference type="PANTHER" id="PTHR30385:SF4">
    <property type="entry name" value="RNA POLYMERASE SIGMA-E FACTOR"/>
    <property type="match status" value="1"/>
</dbReference>
<dbReference type="InterPro" id="IPR014284">
    <property type="entry name" value="RNA_pol_sigma-70_dom"/>
</dbReference>
<evidence type="ECO:0000313" key="9">
    <source>
        <dbReference type="EMBL" id="MBN7772762.1"/>
    </source>
</evidence>
<dbReference type="Pfam" id="PF04542">
    <property type="entry name" value="Sigma70_r2"/>
    <property type="match status" value="1"/>
</dbReference>
<evidence type="ECO:0000256" key="5">
    <source>
        <dbReference type="ARBA" id="ARBA00023125"/>
    </source>
</evidence>
<dbReference type="EMBL" id="JAFJZZ010000001">
    <property type="protein sequence ID" value="MBN7772762.1"/>
    <property type="molecule type" value="Genomic_DNA"/>
</dbReference>
<dbReference type="InterPro" id="IPR013324">
    <property type="entry name" value="RNA_pol_sigma_r3/r4-like"/>
</dbReference>
<dbReference type="GO" id="GO:0003677">
    <property type="term" value="F:DNA binding"/>
    <property type="evidence" value="ECO:0007669"/>
    <property type="project" value="UniProtKB-KW"/>
</dbReference>
<evidence type="ECO:0000256" key="7">
    <source>
        <dbReference type="RuleBase" id="RU362124"/>
    </source>
</evidence>
<evidence type="ECO:0000259" key="8">
    <source>
        <dbReference type="PROSITE" id="PS50943"/>
    </source>
</evidence>